<feature type="compositionally biased region" description="Low complexity" evidence="4">
    <location>
        <begin position="1427"/>
        <end position="1455"/>
    </location>
</feature>
<dbReference type="GO" id="GO:0005847">
    <property type="term" value="C:mRNA cleavage and polyadenylation specificity factor complex"/>
    <property type="evidence" value="ECO:0007669"/>
    <property type="project" value="TreeGrafter"/>
</dbReference>
<feature type="compositionally biased region" description="Basic and acidic residues" evidence="4">
    <location>
        <begin position="1571"/>
        <end position="1616"/>
    </location>
</feature>
<name>A0A5K3F628_MESCO</name>
<dbReference type="PANTHER" id="PTHR15245">
    <property type="entry name" value="SYMPLEKIN-RELATED"/>
    <property type="match status" value="1"/>
</dbReference>
<comment type="subcellular location">
    <subcellularLocation>
        <location evidence="1">Nucleus</location>
    </subcellularLocation>
</comment>
<dbReference type="InterPro" id="IPR016024">
    <property type="entry name" value="ARM-type_fold"/>
</dbReference>
<dbReference type="InterPro" id="IPR021850">
    <property type="entry name" value="Symplekin/Pta1"/>
</dbReference>
<reference evidence="7" key="1">
    <citation type="submission" date="2019-11" db="UniProtKB">
        <authorList>
            <consortium name="WormBaseParasite"/>
        </authorList>
    </citation>
    <scope>IDENTIFICATION</scope>
</reference>
<dbReference type="Pfam" id="PF12295">
    <property type="entry name" value="Symplekin_C"/>
    <property type="match status" value="1"/>
</dbReference>
<feature type="domain" description="Symplekin/Pta1 N-terminal" evidence="5">
    <location>
        <begin position="105"/>
        <end position="387"/>
    </location>
</feature>
<dbReference type="InterPro" id="IPR011989">
    <property type="entry name" value="ARM-like"/>
</dbReference>
<keyword evidence="2" id="KW-0507">mRNA processing</keyword>
<feature type="compositionally biased region" description="Basic and acidic residues" evidence="4">
    <location>
        <begin position="423"/>
        <end position="440"/>
    </location>
</feature>
<dbReference type="GO" id="GO:0006397">
    <property type="term" value="P:mRNA processing"/>
    <property type="evidence" value="ECO:0007669"/>
    <property type="project" value="UniProtKB-KW"/>
</dbReference>
<feature type="compositionally biased region" description="Polar residues" evidence="4">
    <location>
        <begin position="1514"/>
        <end position="1527"/>
    </location>
</feature>
<feature type="region of interest" description="Disordered" evidence="4">
    <location>
        <begin position="1425"/>
        <end position="1527"/>
    </location>
</feature>
<evidence type="ECO:0000259" key="6">
    <source>
        <dbReference type="Pfam" id="PF12295"/>
    </source>
</evidence>
<dbReference type="InterPro" id="IPR032460">
    <property type="entry name" value="Symplekin/Pta1_N"/>
</dbReference>
<feature type="domain" description="Symplekin C-terminal" evidence="6">
    <location>
        <begin position="1178"/>
        <end position="1387"/>
    </location>
</feature>
<evidence type="ECO:0000256" key="2">
    <source>
        <dbReference type="ARBA" id="ARBA00022664"/>
    </source>
</evidence>
<evidence type="ECO:0000256" key="4">
    <source>
        <dbReference type="SAM" id="MobiDB-lite"/>
    </source>
</evidence>
<sequence>MTSNQFERVAGILRTASYARDTQERLDCLRKVRELIISHDRSLLDSFFEEVVAFQHYANTEVRKFIIKFIEDACLIDASFIQKSIGCLSHLFNIALHSEPPYSNLLRSVIATLGPLYSRALTRAVKSGFIESGAVTGGGIQSGSLADTSLETFRSVIAFKDEVIRLLLPSSVPVIPGSSTLPPATLNRLCANISDAARADIIKFIEVVIVQQSRRTPMSVVLAKTKEITLDQIPDMPNSLLKTIIDSSTAASSATQLPGICLVRPRRLADEAERLVNGLANLPLKQGDENALRSVVTSPVFDAIVDSLISIARQRPQFFDRALQAFETIHVNLPPHFTQTQVGSARQKLKSALICLLRHPATTSEFRSRIMILLSDLGVTQQEISGVLGISSPPPPLSSSSSRLKTSNDFQDEHNFEKSPSARPEDQLRAGVEGLKRPHQSEASAFGNFGEEEDDEDDEGGKSRTSSTSTDERNRFSGSSLLRPPLSKKPKKQTAASADGVPSIEDVTGALVSKLTPANVADLVLLSMVTLPGRMPAAFNATYTPIAAAGTATQVRHLARLLAAQLVVWVTGEDDKGINKENRSLLAQLLEESPNADADASATKKSGSRSRKTKVDEDDEVAFMKEHAARVHNTAKPMNISVVGRSGSVGDAGGGLLMSPTAGPPTPLFNPTVPPPLFTGPTKPPISTPHHVTPARPFSLEAVITALPIESQRSLARDAYLRILCEDVARNRAPVSEESLKTAGHPDLPAQDAARIKLLCRLPSKRFGSGDLFPLLINHAMQNLKEGFELLTNLLMHVYSYFRGFMVAGALGDDITTQKSDDTDETRLLLESQRQLRALQARVCAADDDEEEEGKSDAEERAASPSASVSGETKPPLAAVGGVRGGGGGGGVLCEELSSFAFYDAVLTDILNRLSDVEIKETYFGRFMLEAPLLTPNSMAVLKRYCTVPEQAPFGFQVLRSLIELRQTDQRKELLDLLLSFCSIEEHKIRKAALKATCQLADSQAKWEKLIEDHATAQLKNVLSPHPTAEMFATLLTKPTITPQWTDEACQACAHLLLGLMPRNPGKLLLTLAEVYVGACDSVRRSLLRLVDTSICEIGLHSPHLLHLIDNCPVGAETLVTRMIHILTDPRTAFSHLPTKPTTTVSAGRSTSHPNFPVMPPPALVESVRRMYMTRVHDVRCLIPVIVGLTKQEVISALPKLVQLNEKVLKEVISRLLHASVATLPAPDPRHPELVPVPNESVVGPVTPEELLVAIHLLEFAKDPNLPPSDTPAKPYIEIRVILQACLHCFAERQLYTQERLSAAIGQLLDRPVLPTLFIRTVMQALALYPRLAGYVINVLFRLIQKQVWKSAVLWDGFIRCCVKTQPQSYQVLLQLPPQQLQSVFAKEPTLRAQVRRYVDNFSSAQRTHISRAVFDVLEREASPMKPATATTSDVSPAAATTTPSASATPVKTPTEQVKKEVDADTADASPLSSGSATPVRDEVEEKTFSDRPQTTKLEPREGGDEEKEEDNQRYTGDSLSPPSIVTNKPSVSAIKVLIQPKAPAFNEPMVVEEESYSPPLLHSTSRASTKRVEPDDRDGETASRRVRRHAMDEDKPDTDKERLEVAASTRHDQETPPKNPDGGSPTSR</sequence>
<dbReference type="Gene3D" id="1.25.10.10">
    <property type="entry name" value="Leucine-rich Repeat Variant"/>
    <property type="match status" value="1"/>
</dbReference>
<accession>A0A5K3F628</accession>
<feature type="region of interest" description="Disordered" evidence="4">
    <location>
        <begin position="591"/>
        <end position="618"/>
    </location>
</feature>
<evidence type="ECO:0000259" key="5">
    <source>
        <dbReference type="Pfam" id="PF11935"/>
    </source>
</evidence>
<feature type="compositionally biased region" description="Basic and acidic residues" evidence="4">
    <location>
        <begin position="1480"/>
        <end position="1490"/>
    </location>
</feature>
<dbReference type="SUPFAM" id="SSF48371">
    <property type="entry name" value="ARM repeat"/>
    <property type="match status" value="1"/>
</dbReference>
<proteinExistence type="predicted"/>
<dbReference type="InterPro" id="IPR022075">
    <property type="entry name" value="Symplekin_C"/>
</dbReference>
<feature type="region of interest" description="Disordered" evidence="4">
    <location>
        <begin position="387"/>
        <end position="500"/>
    </location>
</feature>
<dbReference type="Pfam" id="PF11935">
    <property type="entry name" value="SYMPK_PTA1_N"/>
    <property type="match status" value="1"/>
</dbReference>
<organism evidence="7">
    <name type="scientific">Mesocestoides corti</name>
    <name type="common">Flatworm</name>
    <dbReference type="NCBI Taxonomy" id="53468"/>
    <lineage>
        <taxon>Eukaryota</taxon>
        <taxon>Metazoa</taxon>
        <taxon>Spiralia</taxon>
        <taxon>Lophotrochozoa</taxon>
        <taxon>Platyhelminthes</taxon>
        <taxon>Cestoda</taxon>
        <taxon>Eucestoda</taxon>
        <taxon>Cyclophyllidea</taxon>
        <taxon>Mesocestoididae</taxon>
        <taxon>Mesocestoides</taxon>
    </lineage>
</organism>
<dbReference type="PANTHER" id="PTHR15245:SF20">
    <property type="entry name" value="SYMPLEKIN"/>
    <property type="match status" value="1"/>
</dbReference>
<feature type="region of interest" description="Disordered" evidence="4">
    <location>
        <begin position="1542"/>
        <end position="1629"/>
    </location>
</feature>
<keyword evidence="3" id="KW-0539">Nucleus</keyword>
<evidence type="ECO:0000313" key="7">
    <source>
        <dbReference type="WBParaSite" id="MCU_005722-RC"/>
    </source>
</evidence>
<evidence type="ECO:0000256" key="3">
    <source>
        <dbReference type="ARBA" id="ARBA00023242"/>
    </source>
</evidence>
<evidence type="ECO:0000256" key="1">
    <source>
        <dbReference type="ARBA" id="ARBA00004123"/>
    </source>
</evidence>
<feature type="compositionally biased region" description="Acidic residues" evidence="4">
    <location>
        <begin position="450"/>
        <end position="459"/>
    </location>
</feature>
<dbReference type="WBParaSite" id="MCU_005722-RC">
    <property type="protein sequence ID" value="MCU_005722-RC"/>
    <property type="gene ID" value="MCU_005722"/>
</dbReference>
<feature type="region of interest" description="Disordered" evidence="4">
    <location>
        <begin position="847"/>
        <end position="876"/>
    </location>
</feature>
<protein>
    <submittedName>
        <fullName evidence="7">Symplekin_C domain-containing protein</fullName>
    </submittedName>
</protein>